<evidence type="ECO:0000313" key="2">
    <source>
        <dbReference type="Proteomes" id="UP001595867"/>
    </source>
</evidence>
<reference evidence="2" key="1">
    <citation type="journal article" date="2019" name="Int. J. Syst. Evol. Microbiol.">
        <title>The Global Catalogue of Microorganisms (GCM) 10K type strain sequencing project: providing services to taxonomists for standard genome sequencing and annotation.</title>
        <authorList>
            <consortium name="The Broad Institute Genomics Platform"/>
            <consortium name="The Broad Institute Genome Sequencing Center for Infectious Disease"/>
            <person name="Wu L."/>
            <person name="Ma J."/>
        </authorList>
    </citation>
    <scope>NUCLEOTIDE SEQUENCE [LARGE SCALE GENOMIC DNA]</scope>
    <source>
        <strain evidence="2">TBRC 5832</strain>
    </source>
</reference>
<name>A0ABV8J463_9ACTN</name>
<keyword evidence="2" id="KW-1185">Reference proteome</keyword>
<sequence length="168" mass="19019">MDDVLRQIERTYTSLADPQFRAINETMGRQPWARLVAEIGLQFTVEDETDDNNDVAFTYVLGDEGREWVLGLSAVGPYALVGRISPDGGFWSALLEPSSRDLDGHERWLLRTLEKEGLRLLGRAELEKPVALRLAGMEPGRVRFYQALFTRSDILPWDDQTLGRLGLI</sequence>
<gene>
    <name evidence="1" type="ORF">ACFO0C_31075</name>
</gene>
<proteinExistence type="predicted"/>
<dbReference type="RefSeq" id="WP_378070271.1">
    <property type="nucleotide sequence ID" value="NZ_JBHSBL010000020.1"/>
</dbReference>
<comment type="caution">
    <text evidence="1">The sequence shown here is derived from an EMBL/GenBank/DDBJ whole genome shotgun (WGS) entry which is preliminary data.</text>
</comment>
<evidence type="ECO:0000313" key="1">
    <source>
        <dbReference type="EMBL" id="MFC4069388.1"/>
    </source>
</evidence>
<dbReference type="EMBL" id="JBHSBL010000020">
    <property type="protein sequence ID" value="MFC4069388.1"/>
    <property type="molecule type" value="Genomic_DNA"/>
</dbReference>
<dbReference type="Proteomes" id="UP001595867">
    <property type="component" value="Unassembled WGS sequence"/>
</dbReference>
<accession>A0ABV8J463</accession>
<protein>
    <submittedName>
        <fullName evidence="1">Uncharacterized protein</fullName>
    </submittedName>
</protein>
<organism evidence="1 2">
    <name type="scientific">Actinoplanes subglobosus</name>
    <dbReference type="NCBI Taxonomy" id="1547892"/>
    <lineage>
        <taxon>Bacteria</taxon>
        <taxon>Bacillati</taxon>
        <taxon>Actinomycetota</taxon>
        <taxon>Actinomycetes</taxon>
        <taxon>Micromonosporales</taxon>
        <taxon>Micromonosporaceae</taxon>
        <taxon>Actinoplanes</taxon>
    </lineage>
</organism>